<dbReference type="PANTHER" id="PTHR30388">
    <property type="entry name" value="ALDEHYDE OXIDOREDUCTASE MOLYBDENUM COFACTOR ASSEMBLY PROTEIN"/>
    <property type="match status" value="1"/>
</dbReference>
<evidence type="ECO:0000313" key="3">
    <source>
        <dbReference type="EMBL" id="QDT57564.1"/>
    </source>
</evidence>
<dbReference type="NCBIfam" id="TIGR02964">
    <property type="entry name" value="xanthine_xdhC"/>
    <property type="match status" value="1"/>
</dbReference>
<dbReference type="PANTHER" id="PTHR30388:SF6">
    <property type="entry name" value="XANTHINE DEHYDROGENASE SUBUNIT A-RELATED"/>
    <property type="match status" value="1"/>
</dbReference>
<dbReference type="Pfam" id="PF13478">
    <property type="entry name" value="XdhC_C"/>
    <property type="match status" value="1"/>
</dbReference>
<dbReference type="InterPro" id="IPR036291">
    <property type="entry name" value="NAD(P)-bd_dom_sf"/>
</dbReference>
<gene>
    <name evidence="3" type="ORF">SV7mr_00460</name>
</gene>
<proteinExistence type="predicted"/>
<accession>A0A517SN61</accession>
<dbReference type="OrthoDB" id="9773039at2"/>
<dbReference type="Pfam" id="PF02625">
    <property type="entry name" value="XdhC_CoxI"/>
    <property type="match status" value="1"/>
</dbReference>
<organism evidence="3 4">
    <name type="scientific">Stieleria bergensis</name>
    <dbReference type="NCBI Taxonomy" id="2528025"/>
    <lineage>
        <taxon>Bacteria</taxon>
        <taxon>Pseudomonadati</taxon>
        <taxon>Planctomycetota</taxon>
        <taxon>Planctomycetia</taxon>
        <taxon>Pirellulales</taxon>
        <taxon>Pirellulaceae</taxon>
        <taxon>Stieleria</taxon>
    </lineage>
</organism>
<dbReference type="EMBL" id="CP036272">
    <property type="protein sequence ID" value="QDT57564.1"/>
    <property type="molecule type" value="Genomic_DNA"/>
</dbReference>
<evidence type="ECO:0000259" key="2">
    <source>
        <dbReference type="Pfam" id="PF13478"/>
    </source>
</evidence>
<dbReference type="Proteomes" id="UP000315003">
    <property type="component" value="Chromosome"/>
</dbReference>
<sequence length="270" mass="29377">MALDIVRHHQALSRLMESQTPVVIVTLLAVRGSAPQDVGAKAIVTAVGLAHGTVGGGKIENAAIEHALQMLNSGDRPTNDMVTWNLQTDIGMTCGGEVKLFFEVFGRIDWHLAVFGAGHVAQALIPMLMQLQCHVTWIDPRIEWLQRVPDHPRLTKRCVEHPEQLVAEQSPGSFFVLINRGHATDFPVLCELLKSRQAPYIGVIGSLQKRKVLERELGQAGVDKDRIAAFTCPIGLSIGNNSPAEIAISIVAQLLQQRDSVGAQSETPAR</sequence>
<dbReference type="AlphaFoldDB" id="A0A517SN61"/>
<dbReference type="InterPro" id="IPR003777">
    <property type="entry name" value="XdhC_CoxI"/>
</dbReference>
<dbReference type="SUPFAM" id="SSF51735">
    <property type="entry name" value="NAD(P)-binding Rossmann-fold domains"/>
    <property type="match status" value="1"/>
</dbReference>
<dbReference type="InterPro" id="IPR052698">
    <property type="entry name" value="MoCofactor_Util/Proc"/>
</dbReference>
<dbReference type="InterPro" id="IPR027051">
    <property type="entry name" value="XdhC_Rossmann_dom"/>
</dbReference>
<protein>
    <submittedName>
        <fullName evidence="3">XdhC and CoxI family protein</fullName>
    </submittedName>
</protein>
<dbReference type="InterPro" id="IPR014308">
    <property type="entry name" value="Xanthine_DH_XdhC"/>
</dbReference>
<name>A0A517SN61_9BACT</name>
<feature type="domain" description="XdhC Rossmann" evidence="2">
    <location>
        <begin position="112"/>
        <end position="254"/>
    </location>
</feature>
<dbReference type="Gene3D" id="3.40.50.720">
    <property type="entry name" value="NAD(P)-binding Rossmann-like Domain"/>
    <property type="match status" value="1"/>
</dbReference>
<evidence type="ECO:0000259" key="1">
    <source>
        <dbReference type="Pfam" id="PF02625"/>
    </source>
</evidence>
<dbReference type="RefSeq" id="WP_145268138.1">
    <property type="nucleotide sequence ID" value="NZ_CP036272.1"/>
</dbReference>
<evidence type="ECO:0000313" key="4">
    <source>
        <dbReference type="Proteomes" id="UP000315003"/>
    </source>
</evidence>
<reference evidence="3 4" key="1">
    <citation type="submission" date="2019-02" db="EMBL/GenBank/DDBJ databases">
        <title>Deep-cultivation of Planctomycetes and their phenomic and genomic characterization uncovers novel biology.</title>
        <authorList>
            <person name="Wiegand S."/>
            <person name="Jogler M."/>
            <person name="Boedeker C."/>
            <person name="Pinto D."/>
            <person name="Vollmers J."/>
            <person name="Rivas-Marin E."/>
            <person name="Kohn T."/>
            <person name="Peeters S.H."/>
            <person name="Heuer A."/>
            <person name="Rast P."/>
            <person name="Oberbeckmann S."/>
            <person name="Bunk B."/>
            <person name="Jeske O."/>
            <person name="Meyerdierks A."/>
            <person name="Storesund J.E."/>
            <person name="Kallscheuer N."/>
            <person name="Luecker S."/>
            <person name="Lage O.M."/>
            <person name="Pohl T."/>
            <person name="Merkel B.J."/>
            <person name="Hornburger P."/>
            <person name="Mueller R.-W."/>
            <person name="Bruemmer F."/>
            <person name="Labrenz M."/>
            <person name="Spormann A.M."/>
            <person name="Op den Camp H."/>
            <person name="Overmann J."/>
            <person name="Amann R."/>
            <person name="Jetten M.S.M."/>
            <person name="Mascher T."/>
            <person name="Medema M.H."/>
            <person name="Devos D.P."/>
            <person name="Kaster A.-K."/>
            <person name="Ovreas L."/>
            <person name="Rohde M."/>
            <person name="Galperin M.Y."/>
            <person name="Jogler C."/>
        </authorList>
    </citation>
    <scope>NUCLEOTIDE SEQUENCE [LARGE SCALE GENOMIC DNA]</scope>
    <source>
        <strain evidence="3 4">SV_7m_r</strain>
    </source>
</reference>
<feature type="domain" description="XdhC- CoxI" evidence="1">
    <location>
        <begin position="16"/>
        <end position="75"/>
    </location>
</feature>
<keyword evidence="4" id="KW-1185">Reference proteome</keyword>